<comment type="caution">
    <text evidence="2">The sequence shown here is derived from an EMBL/GenBank/DDBJ whole genome shotgun (WGS) entry which is preliminary data.</text>
</comment>
<dbReference type="CDD" id="cd00077">
    <property type="entry name" value="HDc"/>
    <property type="match status" value="1"/>
</dbReference>
<dbReference type="Gene3D" id="1.10.3210.10">
    <property type="entry name" value="Hypothetical protein af1432"/>
    <property type="match status" value="1"/>
</dbReference>
<evidence type="ECO:0000313" key="3">
    <source>
        <dbReference type="Proteomes" id="UP000712157"/>
    </source>
</evidence>
<feature type="domain" description="HD" evidence="1">
    <location>
        <begin position="33"/>
        <end position="137"/>
    </location>
</feature>
<dbReference type="PROSITE" id="PS51831">
    <property type="entry name" value="HD"/>
    <property type="match status" value="1"/>
</dbReference>
<dbReference type="Proteomes" id="UP000712157">
    <property type="component" value="Unassembled WGS sequence"/>
</dbReference>
<dbReference type="InterPro" id="IPR006674">
    <property type="entry name" value="HD_domain"/>
</dbReference>
<dbReference type="SMART" id="SM00471">
    <property type="entry name" value="HDc"/>
    <property type="match status" value="1"/>
</dbReference>
<evidence type="ECO:0000313" key="2">
    <source>
        <dbReference type="EMBL" id="MBU9738894.1"/>
    </source>
</evidence>
<protein>
    <submittedName>
        <fullName evidence="2">HD domain-containing protein</fullName>
    </submittedName>
</protein>
<dbReference type="EMBL" id="JAHQCW010000044">
    <property type="protein sequence ID" value="MBU9738894.1"/>
    <property type="molecule type" value="Genomic_DNA"/>
</dbReference>
<proteinExistence type="predicted"/>
<dbReference type="NCBIfam" id="TIGR00277">
    <property type="entry name" value="HDIG"/>
    <property type="match status" value="1"/>
</dbReference>
<gene>
    <name evidence="2" type="ORF">KTH89_20370</name>
</gene>
<reference evidence="2" key="1">
    <citation type="submission" date="2021-06" db="EMBL/GenBank/DDBJ databases">
        <title>Description of novel taxa of the family Lachnospiraceae.</title>
        <authorList>
            <person name="Chaplin A.V."/>
            <person name="Sokolova S.R."/>
            <person name="Pikina A.P."/>
            <person name="Korzhanova M."/>
            <person name="Belova V."/>
            <person name="Korostin D."/>
            <person name="Efimov B.A."/>
        </authorList>
    </citation>
    <scope>NUCLEOTIDE SEQUENCE</scope>
    <source>
        <strain evidence="2">ASD5720</strain>
    </source>
</reference>
<dbReference type="AlphaFoldDB" id="A0A949K360"/>
<dbReference type="SUPFAM" id="SSF109604">
    <property type="entry name" value="HD-domain/PDEase-like"/>
    <property type="match status" value="1"/>
</dbReference>
<dbReference type="InterPro" id="IPR003607">
    <property type="entry name" value="HD/PDEase_dom"/>
</dbReference>
<sequence>MKRVNRILVHPRFQIYKEEIKKWEEDRPFCGHDVSHLLDVARIACILSLEEECEVSKEYIYTAALLHDIGRPEQYAHGTPHQQASVKIAAGILKDCGYDEEETAAVLSAVGNHRDAARASQTSLDWLIYRADKLSRGCYVCDVEEICDWAAAKKNQILTY</sequence>
<organism evidence="2 3">
    <name type="scientific">Diplocloster agilis</name>
    <dbReference type="NCBI Taxonomy" id="2850323"/>
    <lineage>
        <taxon>Bacteria</taxon>
        <taxon>Bacillati</taxon>
        <taxon>Bacillota</taxon>
        <taxon>Clostridia</taxon>
        <taxon>Lachnospirales</taxon>
        <taxon>Lachnospiraceae</taxon>
        <taxon>Diplocloster</taxon>
    </lineage>
</organism>
<accession>A0A949K360</accession>
<dbReference type="InterPro" id="IPR006675">
    <property type="entry name" value="HDIG_dom"/>
</dbReference>
<evidence type="ECO:0000259" key="1">
    <source>
        <dbReference type="PROSITE" id="PS51831"/>
    </source>
</evidence>
<dbReference type="Pfam" id="PF01966">
    <property type="entry name" value="HD"/>
    <property type="match status" value="1"/>
</dbReference>
<name>A0A949K360_9FIRM</name>
<keyword evidence="3" id="KW-1185">Reference proteome</keyword>